<dbReference type="InterPro" id="IPR036390">
    <property type="entry name" value="WH_DNA-bd_sf"/>
</dbReference>
<keyword evidence="6" id="KW-1185">Reference proteome</keyword>
<evidence type="ECO:0000256" key="3">
    <source>
        <dbReference type="ARBA" id="ARBA00023163"/>
    </source>
</evidence>
<dbReference type="SUPFAM" id="SSF46785">
    <property type="entry name" value="Winged helix' DNA-binding domain"/>
    <property type="match status" value="1"/>
</dbReference>
<sequence>MTITPLTVSYLVELTVRHLVSQGQQADKTPRHLSHTLDGVPLKLTERTLNRARGAPPFGQQLADHMRQGILTGDVDPGEPLPSVEAIQHLIGASRPVVRKAPGPRQSRLFTWPEAR</sequence>
<organism evidence="5 6">
    <name type="scientific">Kribbella albertanoniae</name>
    <dbReference type="NCBI Taxonomy" id="1266829"/>
    <lineage>
        <taxon>Bacteria</taxon>
        <taxon>Bacillati</taxon>
        <taxon>Actinomycetota</taxon>
        <taxon>Actinomycetes</taxon>
        <taxon>Propionibacteriales</taxon>
        <taxon>Kribbellaceae</taxon>
        <taxon>Kribbella</taxon>
    </lineage>
</organism>
<accession>A0A4R4P0S3</accession>
<dbReference type="AlphaFoldDB" id="A0A4R4P0S3"/>
<evidence type="ECO:0000256" key="2">
    <source>
        <dbReference type="ARBA" id="ARBA00023125"/>
    </source>
</evidence>
<evidence type="ECO:0000313" key="5">
    <source>
        <dbReference type="EMBL" id="TDC14147.1"/>
    </source>
</evidence>
<dbReference type="RefSeq" id="WP_132416283.1">
    <property type="nucleotide sequence ID" value="NZ_SMKA01000476.1"/>
</dbReference>
<gene>
    <name evidence="5" type="ORF">E1261_44220</name>
</gene>
<dbReference type="EMBL" id="SMKA01000476">
    <property type="protein sequence ID" value="TDC14147.1"/>
    <property type="molecule type" value="Genomic_DNA"/>
</dbReference>
<keyword evidence="3" id="KW-0804">Transcription</keyword>
<dbReference type="GO" id="GO:0003700">
    <property type="term" value="F:DNA-binding transcription factor activity"/>
    <property type="evidence" value="ECO:0007669"/>
    <property type="project" value="InterPro"/>
</dbReference>
<dbReference type="Pfam" id="PF00392">
    <property type="entry name" value="GntR"/>
    <property type="match status" value="1"/>
</dbReference>
<evidence type="ECO:0000256" key="1">
    <source>
        <dbReference type="ARBA" id="ARBA00023015"/>
    </source>
</evidence>
<evidence type="ECO:0000259" key="4">
    <source>
        <dbReference type="Pfam" id="PF00392"/>
    </source>
</evidence>
<dbReference type="OrthoDB" id="3517122at2"/>
<dbReference type="InterPro" id="IPR000524">
    <property type="entry name" value="Tscrpt_reg_HTH_GntR"/>
</dbReference>
<evidence type="ECO:0000313" key="6">
    <source>
        <dbReference type="Proteomes" id="UP000295075"/>
    </source>
</evidence>
<comment type="caution">
    <text evidence="5">The sequence shown here is derived from an EMBL/GenBank/DDBJ whole genome shotgun (WGS) entry which is preliminary data.</text>
</comment>
<dbReference type="Proteomes" id="UP000295075">
    <property type="component" value="Unassembled WGS sequence"/>
</dbReference>
<keyword evidence="1" id="KW-0805">Transcription regulation</keyword>
<dbReference type="InterPro" id="IPR036388">
    <property type="entry name" value="WH-like_DNA-bd_sf"/>
</dbReference>
<reference evidence="5 6" key="1">
    <citation type="submission" date="2019-03" db="EMBL/GenBank/DDBJ databases">
        <title>Draft genome sequences of novel Actinobacteria.</title>
        <authorList>
            <person name="Sahin N."/>
            <person name="Ay H."/>
            <person name="Saygin H."/>
        </authorList>
    </citation>
    <scope>NUCLEOTIDE SEQUENCE [LARGE SCALE GENOMIC DNA]</scope>
    <source>
        <strain evidence="5 6">JCM 30547</strain>
    </source>
</reference>
<dbReference type="Gene3D" id="1.10.10.10">
    <property type="entry name" value="Winged helix-like DNA-binding domain superfamily/Winged helix DNA-binding domain"/>
    <property type="match status" value="1"/>
</dbReference>
<feature type="domain" description="HTH gntR-type" evidence="4">
    <location>
        <begin position="60"/>
        <end position="101"/>
    </location>
</feature>
<name>A0A4R4P0S3_9ACTN</name>
<dbReference type="GO" id="GO:0003677">
    <property type="term" value="F:DNA binding"/>
    <property type="evidence" value="ECO:0007669"/>
    <property type="project" value="UniProtKB-KW"/>
</dbReference>
<keyword evidence="2" id="KW-0238">DNA-binding</keyword>
<proteinExistence type="predicted"/>
<protein>
    <submittedName>
        <fullName evidence="5">GntR family transcriptional regulator</fullName>
    </submittedName>
</protein>